<gene>
    <name evidence="5" type="ORF">Fcan01_02100</name>
</gene>
<dbReference type="PROSITE" id="PS50082">
    <property type="entry name" value="WD_REPEATS_2"/>
    <property type="match status" value="2"/>
</dbReference>
<feature type="region of interest" description="Disordered" evidence="4">
    <location>
        <begin position="154"/>
        <end position="195"/>
    </location>
</feature>
<dbReference type="PANTHER" id="PTHR19857">
    <property type="entry name" value="MITOCHONDRIAL DIVISION PROTEIN 1-RELATED"/>
    <property type="match status" value="1"/>
</dbReference>
<dbReference type="STRING" id="158441.A0A226F471"/>
<dbReference type="SUPFAM" id="SSF50978">
    <property type="entry name" value="WD40 repeat-like"/>
    <property type="match status" value="1"/>
</dbReference>
<feature type="region of interest" description="Disordered" evidence="4">
    <location>
        <begin position="254"/>
        <end position="279"/>
    </location>
</feature>
<evidence type="ECO:0000313" key="5">
    <source>
        <dbReference type="EMBL" id="OXA64160.1"/>
    </source>
</evidence>
<keyword evidence="1 3" id="KW-0853">WD repeat</keyword>
<organism evidence="5 6">
    <name type="scientific">Folsomia candida</name>
    <name type="common">Springtail</name>
    <dbReference type="NCBI Taxonomy" id="158441"/>
    <lineage>
        <taxon>Eukaryota</taxon>
        <taxon>Metazoa</taxon>
        <taxon>Ecdysozoa</taxon>
        <taxon>Arthropoda</taxon>
        <taxon>Hexapoda</taxon>
        <taxon>Collembola</taxon>
        <taxon>Entomobryomorpha</taxon>
        <taxon>Isotomoidea</taxon>
        <taxon>Isotomidae</taxon>
        <taxon>Proisotominae</taxon>
        <taxon>Folsomia</taxon>
    </lineage>
</organism>
<dbReference type="Proteomes" id="UP000198287">
    <property type="component" value="Unassembled WGS sequence"/>
</dbReference>
<dbReference type="InterPro" id="IPR015943">
    <property type="entry name" value="WD40/YVTN_repeat-like_dom_sf"/>
</dbReference>
<dbReference type="SMART" id="SM00320">
    <property type="entry name" value="WD40"/>
    <property type="match status" value="8"/>
</dbReference>
<evidence type="ECO:0000313" key="6">
    <source>
        <dbReference type="Proteomes" id="UP000198287"/>
    </source>
</evidence>
<dbReference type="AlphaFoldDB" id="A0A226F471"/>
<dbReference type="InterPro" id="IPR001680">
    <property type="entry name" value="WD40_rpt"/>
</dbReference>
<name>A0A226F471_FOLCA</name>
<accession>A0A226F471</accession>
<feature type="repeat" description="WD" evidence="3">
    <location>
        <begin position="454"/>
        <end position="495"/>
    </location>
</feature>
<dbReference type="InterPro" id="IPR051179">
    <property type="entry name" value="WD_repeat_multifunction"/>
</dbReference>
<feature type="compositionally biased region" description="Acidic residues" evidence="4">
    <location>
        <begin position="155"/>
        <end position="193"/>
    </location>
</feature>
<dbReference type="InterPro" id="IPR036322">
    <property type="entry name" value="WD40_repeat_dom_sf"/>
</dbReference>
<dbReference type="PROSITE" id="PS50294">
    <property type="entry name" value="WD_REPEATS_REGION"/>
    <property type="match status" value="1"/>
</dbReference>
<dbReference type="OrthoDB" id="10261640at2759"/>
<dbReference type="EMBL" id="LNIX01000001">
    <property type="protein sequence ID" value="OXA64160.1"/>
    <property type="molecule type" value="Genomic_DNA"/>
</dbReference>
<dbReference type="Pfam" id="PF00400">
    <property type="entry name" value="WD40"/>
    <property type="match status" value="5"/>
</dbReference>
<keyword evidence="2" id="KW-0677">Repeat</keyword>
<evidence type="ECO:0000256" key="4">
    <source>
        <dbReference type="SAM" id="MobiDB-lite"/>
    </source>
</evidence>
<feature type="repeat" description="WD" evidence="3">
    <location>
        <begin position="714"/>
        <end position="749"/>
    </location>
</feature>
<evidence type="ECO:0000256" key="3">
    <source>
        <dbReference type="PROSITE-ProRule" id="PRU00221"/>
    </source>
</evidence>
<dbReference type="Gene3D" id="2.130.10.10">
    <property type="entry name" value="YVTN repeat-like/Quinoprotein amine dehydrogenase"/>
    <property type="match status" value="1"/>
</dbReference>
<reference evidence="5 6" key="1">
    <citation type="submission" date="2015-12" db="EMBL/GenBank/DDBJ databases">
        <title>The genome of Folsomia candida.</title>
        <authorList>
            <person name="Faddeeva A."/>
            <person name="Derks M.F."/>
            <person name="Anvar Y."/>
            <person name="Smit S."/>
            <person name="Van Straalen N."/>
            <person name="Roelofs D."/>
        </authorList>
    </citation>
    <scope>NUCLEOTIDE SEQUENCE [LARGE SCALE GENOMIC DNA]</scope>
    <source>
        <strain evidence="5 6">VU population</strain>
        <tissue evidence="5">Whole body</tissue>
    </source>
</reference>
<evidence type="ECO:0000256" key="1">
    <source>
        <dbReference type="ARBA" id="ARBA00022574"/>
    </source>
</evidence>
<proteinExistence type="predicted"/>
<dbReference type="CDD" id="cd00200">
    <property type="entry name" value="WD40"/>
    <property type="match status" value="1"/>
</dbReference>
<keyword evidence="6" id="KW-1185">Reference proteome</keyword>
<evidence type="ECO:0000256" key="2">
    <source>
        <dbReference type="ARBA" id="ARBA00022737"/>
    </source>
</evidence>
<protein>
    <submittedName>
        <fullName evidence="5">Angio-associated migratory cell protein</fullName>
    </submittedName>
</protein>
<comment type="caution">
    <text evidence="5">The sequence shown here is derived from an EMBL/GenBank/DDBJ whole genome shotgun (WGS) entry which is preliminary data.</text>
</comment>
<sequence length="749" mass="84045">MEFTYIGYDVDTQTLMERVRVLQVETTKLLDILVNREMLSESAEEVQIDENGACPRPNGEECEICAYTFKKRIIINRADITKSIVRDKVLTCHSFEAGIYAHVDVKPSSVKKGVVYFGSAGRVKGRVKHHMSVILGNHESNMKPVHKHFIKLANNEEEEKDDDDVVQDDDDDSKEEEDDSLMEVSDDEDEENLSQEQKNKLKYFRIAFIQEVHAVTRTDKIVLIGQQARLYVENGYMNGFATRGRFGFNKYESKSSYVKPDEPPPAKKQRRSDPSSSSVPYNRILVRRSVLDRTVSEFLLVALAIRNHTTTRENPPRTMHQATSREITFFFDNYFRKGAVNTKTAIGYVRANVDLNNKLTNFQKTEWFTGIKHDDQNTDKWVFGINTEPLGDDGETIDQAIEIDKENGNLAKMLLDPTNLENLYGNKLITGGEDDLANVWDSTTIATQSPSFKCRGHKDSVVNVSFNWDSTYLSSCDLSGIIKIWKTTNYESVATFEAGELSWSFWHTAINVLFAGCDDGSIYMWKIPNGDCKIYTGSSTKCECGVLLPDGKHLLAGYADGTLKIFDLKSGEVQHNLTKSFKRPNQILCVATHATRQIVASGSANGTVALFNSQNGKLFTTLQVCTPTEEDADCSVEGVAFCPDATLDYLACGSVTGDILIWDLSTMTERMRLHQDSGITKLMWDPKSPFLYTAGLDGVIRVIDARSCTIEKNLGRHKSEILDMFVTSDGSKIASTSEDGSVFLFNLIK</sequence>
<dbReference type="PANTHER" id="PTHR19857:SF8">
    <property type="entry name" value="ANGIO-ASSOCIATED MIGRATORY CELL PROTEIN"/>
    <property type="match status" value="1"/>
</dbReference>